<accession>B7Q0R6</accession>
<dbReference type="HOGENOM" id="CLU_643370_0_0_1"/>
<dbReference type="InterPro" id="IPR051746">
    <property type="entry name" value="Kelch_domain_containing_8"/>
</dbReference>
<sequence length="427" mass="47119">MRRQDPGNDYYTPDISLKSRGDFYGNVHDDDDDDVADGARKHTKSWATDKYDVFSPEMDYSVDSDEDDDESTMNGDAGNWSFVSSRSSKDGVFGRGQIRIEKGEGTTGFSLGSSTWYTPEASSTNSGVQPAVVSLDEPVIGNWRKKSNIVLRRSLKHQDPVIVVFGGMNPDEPLREDLGSAVFRYLPEEDTWELCGHMPQAKSYHASVAVEDSVYIIDVTLPTGTVRHGTPFCSVRITDSVESYDVSTGRWEQLPNLPRPLMASAAAHFQASFWVLGGVTRSKNTDCRVTDAVYQWFHSVDLWTPVAYSLAFTTESGGRLWLWGGVTEDGRSLGELRCWSPEHRAWKHCCRLNPPRHGFCGAIVGNQVSIFGGIDTERGVATDAHTQLNVSEQSIRAARPLPCPLAGASALNISGFRRSPSLKSLHS</sequence>
<reference evidence="4 6" key="1">
    <citation type="submission" date="2008-03" db="EMBL/GenBank/DDBJ databases">
        <title>Annotation of Ixodes scapularis.</title>
        <authorList>
            <consortium name="Ixodes scapularis Genome Project Consortium"/>
            <person name="Caler E."/>
            <person name="Hannick L.I."/>
            <person name="Bidwell S."/>
            <person name="Joardar V."/>
            <person name="Thiagarajan M."/>
            <person name="Amedeo P."/>
            <person name="Galinsky K.J."/>
            <person name="Schobel S."/>
            <person name="Inman J."/>
            <person name="Hostetler J."/>
            <person name="Miller J."/>
            <person name="Hammond M."/>
            <person name="Megy K."/>
            <person name="Lawson D."/>
            <person name="Kodira C."/>
            <person name="Sutton G."/>
            <person name="Meyer J."/>
            <person name="Hill C.A."/>
            <person name="Birren B."/>
            <person name="Nene V."/>
            <person name="Collins F."/>
            <person name="Alarcon-Chaidez F."/>
            <person name="Wikel S."/>
            <person name="Strausberg R."/>
        </authorList>
    </citation>
    <scope>NUCLEOTIDE SEQUENCE [LARGE SCALE GENOMIC DNA]</scope>
    <source>
        <strain evidence="6">Wikel</strain>
        <strain evidence="4">Wikel colony</strain>
    </source>
</reference>
<dbReference type="STRING" id="6945.B7Q0R6"/>
<dbReference type="Proteomes" id="UP000001555">
    <property type="component" value="Unassembled WGS sequence"/>
</dbReference>
<feature type="region of interest" description="Disordered" evidence="3">
    <location>
        <begin position="58"/>
        <end position="81"/>
    </location>
</feature>
<evidence type="ECO:0000313" key="5">
    <source>
        <dbReference type="EnsemblMetazoa" id="ISCW010214-PA"/>
    </source>
</evidence>
<dbReference type="VEuPathDB" id="VectorBase:ISCI010214"/>
<evidence type="ECO:0000256" key="2">
    <source>
        <dbReference type="ARBA" id="ARBA00022737"/>
    </source>
</evidence>
<keyword evidence="2" id="KW-0677">Repeat</keyword>
<dbReference type="InParanoid" id="B7Q0R6"/>
<dbReference type="PaxDb" id="6945-B7Q0R6"/>
<organism>
    <name type="scientific">Ixodes scapularis</name>
    <name type="common">Black-legged tick</name>
    <name type="synonym">Deer tick</name>
    <dbReference type="NCBI Taxonomy" id="6945"/>
    <lineage>
        <taxon>Eukaryota</taxon>
        <taxon>Metazoa</taxon>
        <taxon>Ecdysozoa</taxon>
        <taxon>Arthropoda</taxon>
        <taxon>Chelicerata</taxon>
        <taxon>Arachnida</taxon>
        <taxon>Acari</taxon>
        <taxon>Parasitiformes</taxon>
        <taxon>Ixodida</taxon>
        <taxon>Ixodoidea</taxon>
        <taxon>Ixodidae</taxon>
        <taxon>Ixodinae</taxon>
        <taxon>Ixodes</taxon>
    </lineage>
</organism>
<evidence type="ECO:0000256" key="3">
    <source>
        <dbReference type="SAM" id="MobiDB-lite"/>
    </source>
</evidence>
<dbReference type="PANTHER" id="PTHR46260">
    <property type="entry name" value="RING-TYPE DOMAIN-CONTAINING PROTEIN"/>
    <property type="match status" value="1"/>
</dbReference>
<dbReference type="AlphaFoldDB" id="B7Q0R6"/>
<dbReference type="PANTHER" id="PTHR46260:SF3">
    <property type="entry name" value="RING-TYPE DOMAIN-CONTAINING PROTEIN"/>
    <property type="match status" value="1"/>
</dbReference>
<gene>
    <name evidence="4" type="ORF">IscW_ISCW010214</name>
</gene>
<dbReference type="EMBL" id="ABJB010685794">
    <property type="status" value="NOT_ANNOTATED_CDS"/>
    <property type="molecule type" value="Genomic_DNA"/>
</dbReference>
<dbReference type="EMBL" id="ABJB010625165">
    <property type="status" value="NOT_ANNOTATED_CDS"/>
    <property type="molecule type" value="Genomic_DNA"/>
</dbReference>
<protein>
    <submittedName>
        <fullName evidence="4 5">Uncharacterized protein</fullName>
    </submittedName>
</protein>
<proteinExistence type="predicted"/>
<dbReference type="EMBL" id="ABJB010364015">
    <property type="status" value="NOT_ANNOTATED_CDS"/>
    <property type="molecule type" value="Genomic_DNA"/>
</dbReference>
<dbReference type="EMBL" id="ABJB010848966">
    <property type="status" value="NOT_ANNOTATED_CDS"/>
    <property type="molecule type" value="Genomic_DNA"/>
</dbReference>
<dbReference type="SUPFAM" id="SSF117281">
    <property type="entry name" value="Kelch motif"/>
    <property type="match status" value="1"/>
</dbReference>
<feature type="non-terminal residue" evidence="4">
    <location>
        <position position="427"/>
    </location>
</feature>
<keyword evidence="6" id="KW-1185">Reference proteome</keyword>
<reference evidence="5" key="2">
    <citation type="submission" date="2020-05" db="UniProtKB">
        <authorList>
            <consortium name="EnsemblMetazoa"/>
        </authorList>
    </citation>
    <scope>IDENTIFICATION</scope>
    <source>
        <strain evidence="5">wikel</strain>
    </source>
</reference>
<evidence type="ECO:0000313" key="4">
    <source>
        <dbReference type="EMBL" id="EEC12438.1"/>
    </source>
</evidence>
<name>B7Q0R6_IXOSC</name>
<evidence type="ECO:0000313" key="6">
    <source>
        <dbReference type="Proteomes" id="UP000001555"/>
    </source>
</evidence>
<feature type="compositionally biased region" description="Acidic residues" evidence="3">
    <location>
        <begin position="60"/>
        <end position="71"/>
    </location>
</feature>
<keyword evidence="1" id="KW-0880">Kelch repeat</keyword>
<dbReference type="SMART" id="SM00612">
    <property type="entry name" value="Kelch"/>
    <property type="match status" value="3"/>
</dbReference>
<dbReference type="EMBL" id="ABJB010830208">
    <property type="status" value="NOT_ANNOTATED_CDS"/>
    <property type="molecule type" value="Genomic_DNA"/>
</dbReference>
<dbReference type="EMBL" id="ABJB010596943">
    <property type="status" value="NOT_ANNOTATED_CDS"/>
    <property type="molecule type" value="Genomic_DNA"/>
</dbReference>
<dbReference type="Gene3D" id="2.120.10.80">
    <property type="entry name" value="Kelch-type beta propeller"/>
    <property type="match status" value="2"/>
</dbReference>
<dbReference type="EMBL" id="ABJB010515594">
    <property type="status" value="NOT_ANNOTATED_CDS"/>
    <property type="molecule type" value="Genomic_DNA"/>
</dbReference>
<dbReference type="EnsemblMetazoa" id="ISCW010214-RA">
    <property type="protein sequence ID" value="ISCW010214-PA"/>
    <property type="gene ID" value="ISCW010214"/>
</dbReference>
<feature type="region of interest" description="Disordered" evidence="3">
    <location>
        <begin position="1"/>
        <end position="43"/>
    </location>
</feature>
<dbReference type="EMBL" id="DS833764">
    <property type="protein sequence ID" value="EEC12438.1"/>
    <property type="molecule type" value="Genomic_DNA"/>
</dbReference>
<evidence type="ECO:0000256" key="1">
    <source>
        <dbReference type="ARBA" id="ARBA00022441"/>
    </source>
</evidence>
<dbReference type="InterPro" id="IPR006652">
    <property type="entry name" value="Kelch_1"/>
</dbReference>
<dbReference type="VEuPathDB" id="VectorBase:ISCW010214"/>
<dbReference type="Pfam" id="PF01344">
    <property type="entry name" value="Kelch_1"/>
    <property type="match status" value="1"/>
</dbReference>
<dbReference type="VEuPathDB" id="VectorBase:ISCP_011806"/>
<dbReference type="InterPro" id="IPR015915">
    <property type="entry name" value="Kelch-typ_b-propeller"/>
</dbReference>
<dbReference type="EMBL" id="ABJB010026083">
    <property type="status" value="NOT_ANNOTATED_CDS"/>
    <property type="molecule type" value="Genomic_DNA"/>
</dbReference>
<dbReference type="OrthoDB" id="6350321at2759"/>